<dbReference type="InterPro" id="IPR050275">
    <property type="entry name" value="PGM_Phosphatase"/>
</dbReference>
<protein>
    <submittedName>
        <fullName evidence="3">Histidine phosphatase family protein</fullName>
        <ecNumber evidence="3">3.1.3.-</ecNumber>
    </submittedName>
</protein>
<keyword evidence="2" id="KW-0413">Isomerase</keyword>
<dbReference type="PANTHER" id="PTHR48100">
    <property type="entry name" value="BROAD-SPECIFICITY PHOSPHATASE YOR283W-RELATED"/>
    <property type="match status" value="1"/>
</dbReference>
<gene>
    <name evidence="3" type="ORF">ABCS64_07945</name>
</gene>
<keyword evidence="1" id="KW-0324">Glycolysis</keyword>
<dbReference type="InterPro" id="IPR029033">
    <property type="entry name" value="His_PPase_superfam"/>
</dbReference>
<name>A0ABV4UH90_9RHOO</name>
<dbReference type="InterPro" id="IPR013078">
    <property type="entry name" value="His_Pase_superF_clade-1"/>
</dbReference>
<reference evidence="4" key="1">
    <citation type="submission" date="2024-06" db="EMBL/GenBank/DDBJ databases">
        <title>Radixoralia hellwigii gen. nov., sp nov., isolated from a root canal in the human oral cavity.</title>
        <authorList>
            <person name="Bartsch S."/>
            <person name="Wittmer A."/>
            <person name="Schulz A.-K."/>
            <person name="Neumann-Schaal M."/>
            <person name="Wolf J."/>
            <person name="Gronow S."/>
            <person name="Tennert C."/>
            <person name="Haecker G."/>
            <person name="Cieplik F."/>
            <person name="Al-Ahmad A."/>
        </authorList>
    </citation>
    <scope>NUCLEOTIDE SEQUENCE [LARGE SCALE GENOMIC DNA]</scope>
    <source>
        <strain evidence="4">Wk13</strain>
    </source>
</reference>
<evidence type="ECO:0000313" key="3">
    <source>
        <dbReference type="EMBL" id="MFA9950249.1"/>
    </source>
</evidence>
<dbReference type="RefSeq" id="WP_418891316.1">
    <property type="nucleotide sequence ID" value="NZ_JBEUWX010000002.1"/>
</dbReference>
<keyword evidence="4" id="KW-1185">Reference proteome</keyword>
<dbReference type="EC" id="3.1.3.-" evidence="3"/>
<accession>A0ABV4UH90</accession>
<dbReference type="SUPFAM" id="SSF53254">
    <property type="entry name" value="Phosphoglycerate mutase-like"/>
    <property type="match status" value="1"/>
</dbReference>
<proteinExistence type="predicted"/>
<dbReference type="CDD" id="cd07067">
    <property type="entry name" value="HP_PGM_like"/>
    <property type="match status" value="1"/>
</dbReference>
<dbReference type="Pfam" id="PF00300">
    <property type="entry name" value="His_Phos_1"/>
    <property type="match status" value="1"/>
</dbReference>
<evidence type="ECO:0000313" key="4">
    <source>
        <dbReference type="Proteomes" id="UP001574673"/>
    </source>
</evidence>
<keyword evidence="3" id="KW-0378">Hydrolase</keyword>
<dbReference type="PANTHER" id="PTHR48100:SF1">
    <property type="entry name" value="HISTIDINE PHOSPHATASE FAMILY PROTEIN-RELATED"/>
    <property type="match status" value="1"/>
</dbReference>
<dbReference type="PROSITE" id="PS00175">
    <property type="entry name" value="PG_MUTASE"/>
    <property type="match status" value="1"/>
</dbReference>
<dbReference type="EMBL" id="JBEUWX010000002">
    <property type="protein sequence ID" value="MFA9950249.1"/>
    <property type="molecule type" value="Genomic_DNA"/>
</dbReference>
<evidence type="ECO:0000256" key="2">
    <source>
        <dbReference type="ARBA" id="ARBA00023235"/>
    </source>
</evidence>
<dbReference type="GO" id="GO:0016787">
    <property type="term" value="F:hydrolase activity"/>
    <property type="evidence" value="ECO:0007669"/>
    <property type="project" value="UniProtKB-KW"/>
</dbReference>
<sequence length="227" mass="25146">MNPLTTPPAAHPAATPPMRLCLVRHGETDWNAEQRMQGHKDLPLNACGRAQAEQAARQFTGLRADAIYSSDLQRAWQTAQPIAAALGLTPTRLIALRERNYGRCEGMVRKDVAATYPEDARALRERLPDYVLPGGESLRQHQQRIYDCIDALAVKHAGETVITVTHGGTLDLVYRRANGIPLEKARDFPIPNTGICWLDISPSAWRIIRWADTTHLAHGALEVSADF</sequence>
<dbReference type="Proteomes" id="UP001574673">
    <property type="component" value="Unassembled WGS sequence"/>
</dbReference>
<organism evidence="3 4">
    <name type="scientific">Dentiradicibacter hellwigii</name>
    <dbReference type="NCBI Taxonomy" id="3149053"/>
    <lineage>
        <taxon>Bacteria</taxon>
        <taxon>Pseudomonadati</taxon>
        <taxon>Pseudomonadota</taxon>
        <taxon>Betaproteobacteria</taxon>
        <taxon>Rhodocyclales</taxon>
        <taxon>Rhodocyclaceae</taxon>
        <taxon>Dentiradicibacter</taxon>
    </lineage>
</organism>
<comment type="caution">
    <text evidence="3">The sequence shown here is derived from an EMBL/GenBank/DDBJ whole genome shotgun (WGS) entry which is preliminary data.</text>
</comment>
<dbReference type="Gene3D" id="3.40.50.1240">
    <property type="entry name" value="Phosphoglycerate mutase-like"/>
    <property type="match status" value="1"/>
</dbReference>
<evidence type="ECO:0000256" key="1">
    <source>
        <dbReference type="ARBA" id="ARBA00023152"/>
    </source>
</evidence>
<dbReference type="InterPro" id="IPR001345">
    <property type="entry name" value="PG/BPGM_mutase_AS"/>
</dbReference>
<dbReference type="SMART" id="SM00855">
    <property type="entry name" value="PGAM"/>
    <property type="match status" value="1"/>
</dbReference>